<dbReference type="PROSITE" id="PS50231">
    <property type="entry name" value="RICIN_B_LECTIN"/>
    <property type="match status" value="1"/>
</dbReference>
<sequence length="171" mass="18959">MSKKRVTRVLVTAVAAPALVMGVSTTAHADGDVTWRNAATQGCLRAYTPNYDYHTVDTSAGAKVHCWSDNHQTTNWHDSQSGLQDPNGAWTERESGNDECLTSYWPGSNGLGAVYIENCSSPANYYEQWYEKWTGDGFNLVNRETGLCLDSNAQGDVYTMKCNGGRYQLWK</sequence>
<evidence type="ECO:0000313" key="2">
    <source>
        <dbReference type="EMBL" id="MEV5506355.1"/>
    </source>
</evidence>
<dbReference type="CDD" id="cd23415">
    <property type="entry name" value="beta-trefoil_Ricin_AH"/>
    <property type="match status" value="1"/>
</dbReference>
<feature type="chain" id="PRO_5045927387" evidence="1">
    <location>
        <begin position="30"/>
        <end position="171"/>
    </location>
</feature>
<dbReference type="Proteomes" id="UP001552594">
    <property type="component" value="Unassembled WGS sequence"/>
</dbReference>
<reference evidence="2 3" key="1">
    <citation type="submission" date="2024-06" db="EMBL/GenBank/DDBJ databases">
        <title>The Natural Products Discovery Center: Release of the First 8490 Sequenced Strains for Exploring Actinobacteria Biosynthetic Diversity.</title>
        <authorList>
            <person name="Kalkreuter E."/>
            <person name="Kautsar S.A."/>
            <person name="Yang D."/>
            <person name="Bader C.D."/>
            <person name="Teijaro C.N."/>
            <person name="Fluegel L."/>
            <person name="Davis C.M."/>
            <person name="Simpson J.R."/>
            <person name="Lauterbach L."/>
            <person name="Steele A.D."/>
            <person name="Gui C."/>
            <person name="Meng S."/>
            <person name="Li G."/>
            <person name="Viehrig K."/>
            <person name="Ye F."/>
            <person name="Su P."/>
            <person name="Kiefer A.F."/>
            <person name="Nichols A."/>
            <person name="Cepeda A.J."/>
            <person name="Yan W."/>
            <person name="Fan B."/>
            <person name="Jiang Y."/>
            <person name="Adhikari A."/>
            <person name="Zheng C.-J."/>
            <person name="Schuster L."/>
            <person name="Cowan T.M."/>
            <person name="Smanski M.J."/>
            <person name="Chevrette M.G."/>
            <person name="De Carvalho L.P.S."/>
            <person name="Shen B."/>
        </authorList>
    </citation>
    <scope>NUCLEOTIDE SEQUENCE [LARGE SCALE GENOMIC DNA]</scope>
    <source>
        <strain evidence="2 3">NPDC052347</strain>
    </source>
</reference>
<evidence type="ECO:0000313" key="3">
    <source>
        <dbReference type="Proteomes" id="UP001552594"/>
    </source>
</evidence>
<dbReference type="RefSeq" id="WP_109282785.1">
    <property type="nucleotide sequence ID" value="NZ_JBFAUK010000004.1"/>
</dbReference>
<dbReference type="Gene3D" id="2.80.10.50">
    <property type="match status" value="1"/>
</dbReference>
<feature type="signal peptide" evidence="1">
    <location>
        <begin position="1"/>
        <end position="29"/>
    </location>
</feature>
<comment type="caution">
    <text evidence="2">The sequence shown here is derived from an EMBL/GenBank/DDBJ whole genome shotgun (WGS) entry which is preliminary data.</text>
</comment>
<dbReference type="InterPro" id="IPR035992">
    <property type="entry name" value="Ricin_B-like_lectins"/>
</dbReference>
<organism evidence="2 3">
    <name type="scientific">Streptomyces orinoci</name>
    <name type="common">Streptoverticillium orinoci</name>
    <dbReference type="NCBI Taxonomy" id="67339"/>
    <lineage>
        <taxon>Bacteria</taxon>
        <taxon>Bacillati</taxon>
        <taxon>Actinomycetota</taxon>
        <taxon>Actinomycetes</taxon>
        <taxon>Kitasatosporales</taxon>
        <taxon>Streptomycetaceae</taxon>
        <taxon>Streptomyces</taxon>
    </lineage>
</organism>
<name>A0ABV3JU81_STRON</name>
<accession>A0ABV3JU81</accession>
<proteinExistence type="predicted"/>
<dbReference type="EMBL" id="JBFAUK010000004">
    <property type="protein sequence ID" value="MEV5506355.1"/>
    <property type="molecule type" value="Genomic_DNA"/>
</dbReference>
<keyword evidence="1" id="KW-0732">Signal</keyword>
<keyword evidence="3" id="KW-1185">Reference proteome</keyword>
<evidence type="ECO:0000256" key="1">
    <source>
        <dbReference type="SAM" id="SignalP"/>
    </source>
</evidence>
<dbReference type="SUPFAM" id="SSF50370">
    <property type="entry name" value="Ricin B-like lectins"/>
    <property type="match status" value="1"/>
</dbReference>
<protein>
    <submittedName>
        <fullName evidence="2">RICIN domain-containing protein</fullName>
    </submittedName>
</protein>
<gene>
    <name evidence="2" type="ORF">AB0L16_07735</name>
</gene>